<dbReference type="InParanoid" id="A0A3G9JPQ6"/>
<dbReference type="Gene3D" id="3.40.50.11940">
    <property type="match status" value="2"/>
</dbReference>
<protein>
    <recommendedName>
        <fullName evidence="3">Type II-A CRISPR-associated protein Csn2</fullName>
    </recommendedName>
</protein>
<dbReference type="OrthoDB" id="1701909at2"/>
<dbReference type="KEGG" id="ebm:SG0102_29550"/>
<dbReference type="InterPro" id="IPR038600">
    <property type="entry name" value="Csn2_sf"/>
</dbReference>
<dbReference type="RefSeq" id="WP_125120693.1">
    <property type="nucleotide sequence ID" value="NZ_AP019309.1"/>
</dbReference>
<name>A0A3G9JPQ6_9FIRM</name>
<dbReference type="Pfam" id="PF09711">
    <property type="entry name" value="Cas_Csn2"/>
    <property type="match status" value="1"/>
</dbReference>
<organism evidence="1 2">
    <name type="scientific">Intestinibaculum porci</name>
    <dbReference type="NCBI Taxonomy" id="2487118"/>
    <lineage>
        <taxon>Bacteria</taxon>
        <taxon>Bacillati</taxon>
        <taxon>Bacillota</taxon>
        <taxon>Erysipelotrichia</taxon>
        <taxon>Erysipelotrichales</taxon>
        <taxon>Erysipelotrichaceae</taxon>
        <taxon>Intestinibaculum</taxon>
    </lineage>
</organism>
<keyword evidence="2" id="KW-1185">Reference proteome</keyword>
<gene>
    <name evidence="1" type="ORF">SG0102_29550</name>
</gene>
<accession>A0A3G9JPQ6</accession>
<dbReference type="NCBIfam" id="TIGR01866">
    <property type="entry name" value="cas_Csn2"/>
    <property type="match status" value="1"/>
</dbReference>
<proteinExistence type="predicted"/>
<evidence type="ECO:0008006" key="3">
    <source>
        <dbReference type="Google" id="ProtNLM"/>
    </source>
</evidence>
<dbReference type="Proteomes" id="UP000268059">
    <property type="component" value="Chromosome"/>
</dbReference>
<dbReference type="AlphaFoldDB" id="A0A3G9JPQ6"/>
<dbReference type="EMBL" id="AP019309">
    <property type="protein sequence ID" value="BBH28021.1"/>
    <property type="molecule type" value="Genomic_DNA"/>
</dbReference>
<dbReference type="InterPro" id="IPR010146">
    <property type="entry name" value="CRISPR-assoc_prot_Csn2-typ"/>
</dbReference>
<reference evidence="1 2" key="1">
    <citation type="submission" date="2018-11" db="EMBL/GenBank/DDBJ databases">
        <title>Novel Erysipelotrichaceae bacterium isolated from small intestine of a swine.</title>
        <authorList>
            <person name="Kim J.S."/>
            <person name="Choe H."/>
            <person name="Lee Y.R."/>
            <person name="Kim K.M."/>
            <person name="Park D.S."/>
        </authorList>
    </citation>
    <scope>NUCLEOTIDE SEQUENCE [LARGE SCALE GENOMIC DNA]</scope>
    <source>
        <strain evidence="1 2">SG0102</strain>
    </source>
</reference>
<evidence type="ECO:0000313" key="2">
    <source>
        <dbReference type="Proteomes" id="UP000268059"/>
    </source>
</evidence>
<sequence>MKFLIMGYDDPIDFGHGDNTQLVVEDTKLYTHIVQLLNAIINEKYKTNEIEILEDKSDKDILSKAILIINPFQLDLNAKPIIKALYEEVSKILIDDGDQFLQYKEYITDINKIVLDIIEEFNVDFSFDDDLPLEGYLKAINLKITKDPEEPMFDTFLNYIELISELTPKTPLIICNCLSYFTKHEIEELCKYMNYKCMNVLFIENHCNELIPDCHQYIIDDDLCMI</sequence>
<evidence type="ECO:0000313" key="1">
    <source>
        <dbReference type="EMBL" id="BBH28021.1"/>
    </source>
</evidence>